<dbReference type="RefSeq" id="WP_382261881.1">
    <property type="nucleotide sequence ID" value="NZ_CP118159.1"/>
</dbReference>
<accession>A0ABD5Y653</accession>
<proteinExistence type="predicted"/>
<feature type="transmembrane region" description="Helical" evidence="1">
    <location>
        <begin position="57"/>
        <end position="78"/>
    </location>
</feature>
<keyword evidence="1" id="KW-1133">Transmembrane helix</keyword>
<evidence type="ECO:0000256" key="1">
    <source>
        <dbReference type="SAM" id="Phobius"/>
    </source>
</evidence>
<organism evidence="2 3">
    <name type="scientific">Halosimplex aquaticum</name>
    <dbReference type="NCBI Taxonomy" id="3026162"/>
    <lineage>
        <taxon>Archaea</taxon>
        <taxon>Methanobacteriati</taxon>
        <taxon>Methanobacteriota</taxon>
        <taxon>Stenosarchaea group</taxon>
        <taxon>Halobacteria</taxon>
        <taxon>Halobacteriales</taxon>
        <taxon>Haloarculaceae</taxon>
        <taxon>Halosimplex</taxon>
    </lineage>
</organism>
<keyword evidence="2" id="KW-0378">Hydrolase</keyword>
<dbReference type="Proteomes" id="UP001596432">
    <property type="component" value="Unassembled WGS sequence"/>
</dbReference>
<dbReference type="InterPro" id="IPR007404">
    <property type="entry name" value="YdjM-like"/>
</dbReference>
<keyword evidence="1" id="KW-0812">Transmembrane</keyword>
<dbReference type="GO" id="GO:0016787">
    <property type="term" value="F:hydrolase activity"/>
    <property type="evidence" value="ECO:0007669"/>
    <property type="project" value="UniProtKB-KW"/>
</dbReference>
<dbReference type="EMBL" id="JBHTAS010000002">
    <property type="protein sequence ID" value="MFC7142898.1"/>
    <property type="molecule type" value="Genomic_DNA"/>
</dbReference>
<name>A0ABD5Y653_9EURY</name>
<dbReference type="GeneID" id="96992406"/>
<evidence type="ECO:0000313" key="2">
    <source>
        <dbReference type="EMBL" id="MFC7142898.1"/>
    </source>
</evidence>
<comment type="caution">
    <text evidence="2">The sequence shown here is derived from an EMBL/GenBank/DDBJ whole genome shotgun (WGS) entry which is preliminary data.</text>
</comment>
<dbReference type="AlphaFoldDB" id="A0ABD5Y653"/>
<dbReference type="Pfam" id="PF04307">
    <property type="entry name" value="YdjM"/>
    <property type="match status" value="1"/>
</dbReference>
<protein>
    <submittedName>
        <fullName evidence="2">Metal-dependent hydrolase</fullName>
    </submittedName>
</protein>
<keyword evidence="1" id="KW-0472">Membrane</keyword>
<feature type="transmembrane region" description="Helical" evidence="1">
    <location>
        <begin position="12"/>
        <end position="36"/>
    </location>
</feature>
<gene>
    <name evidence="2" type="ORF">ACFQMA_24115</name>
</gene>
<evidence type="ECO:0000313" key="3">
    <source>
        <dbReference type="Proteomes" id="UP001596432"/>
    </source>
</evidence>
<sequence>MYKDGHRGVALLLMVPLTGLFGIVGFGMTILAVAVCRFPDLDHDYGWLPHRGLTHTFWFAAGAGAVTTAGLYVGLIGLPVEIPAWPLALLAGTTVFLGIVSHLIADALTVGRGDRAIRPFQPLSPEQLRFGLIRSNSRIWNGALLIGGIGAQILALGLFYRPF</sequence>
<reference evidence="2 3" key="1">
    <citation type="journal article" date="2019" name="Int. J. Syst. Evol. Microbiol.">
        <title>The Global Catalogue of Microorganisms (GCM) 10K type strain sequencing project: providing services to taxonomists for standard genome sequencing and annotation.</title>
        <authorList>
            <consortium name="The Broad Institute Genomics Platform"/>
            <consortium name="The Broad Institute Genome Sequencing Center for Infectious Disease"/>
            <person name="Wu L."/>
            <person name="Ma J."/>
        </authorList>
    </citation>
    <scope>NUCLEOTIDE SEQUENCE [LARGE SCALE GENOMIC DNA]</scope>
    <source>
        <strain evidence="2 3">XZYJT29</strain>
    </source>
</reference>
<feature type="transmembrane region" description="Helical" evidence="1">
    <location>
        <begin position="84"/>
        <end position="105"/>
    </location>
</feature>
<feature type="transmembrane region" description="Helical" evidence="1">
    <location>
        <begin position="139"/>
        <end position="160"/>
    </location>
</feature>
<keyword evidence="3" id="KW-1185">Reference proteome</keyword>